<gene>
    <name evidence="1" type="ORF">ARMSODRAFT_732434</name>
</gene>
<evidence type="ECO:0000313" key="2">
    <source>
        <dbReference type="Proteomes" id="UP000218334"/>
    </source>
</evidence>
<dbReference type="InterPro" id="IPR019412">
    <property type="entry name" value="IML2/TPR_39"/>
</dbReference>
<dbReference type="PANTHER" id="PTHR31859">
    <property type="entry name" value="TETRATRICOPEPTIDE REPEAT PROTEIN 39 FAMILY MEMBER"/>
    <property type="match status" value="1"/>
</dbReference>
<keyword evidence="2" id="KW-1185">Reference proteome</keyword>
<evidence type="ECO:0000313" key="1">
    <source>
        <dbReference type="EMBL" id="PBK60227.1"/>
    </source>
</evidence>
<dbReference type="Proteomes" id="UP000218334">
    <property type="component" value="Unassembled WGS sequence"/>
</dbReference>
<accession>A0A2H3B6L5</accession>
<protein>
    <submittedName>
        <fullName evidence="1">Uncharacterized protein</fullName>
    </submittedName>
</protein>
<name>A0A2H3B6L5_9AGAR</name>
<dbReference type="PANTHER" id="PTHR31859:SF1">
    <property type="entry name" value="TETRATRICOPEPTIDE REPEAT PROTEIN 39C"/>
    <property type="match status" value="1"/>
</dbReference>
<dbReference type="Pfam" id="PF10300">
    <property type="entry name" value="Iml2-TPR_39"/>
    <property type="match status" value="1"/>
</dbReference>
<proteinExistence type="predicted"/>
<reference evidence="2" key="1">
    <citation type="journal article" date="2017" name="Nat. Ecol. Evol.">
        <title>Genome expansion and lineage-specific genetic innovations in the forest pathogenic fungi Armillaria.</title>
        <authorList>
            <person name="Sipos G."/>
            <person name="Prasanna A.N."/>
            <person name="Walter M.C."/>
            <person name="O'Connor E."/>
            <person name="Balint B."/>
            <person name="Krizsan K."/>
            <person name="Kiss B."/>
            <person name="Hess J."/>
            <person name="Varga T."/>
            <person name="Slot J."/>
            <person name="Riley R."/>
            <person name="Boka B."/>
            <person name="Rigling D."/>
            <person name="Barry K."/>
            <person name="Lee J."/>
            <person name="Mihaltcheva S."/>
            <person name="LaButti K."/>
            <person name="Lipzen A."/>
            <person name="Waldron R."/>
            <person name="Moloney N.M."/>
            <person name="Sperisen C."/>
            <person name="Kredics L."/>
            <person name="Vagvoelgyi C."/>
            <person name="Patrignani A."/>
            <person name="Fitzpatrick D."/>
            <person name="Nagy I."/>
            <person name="Doyle S."/>
            <person name="Anderson J.B."/>
            <person name="Grigoriev I.V."/>
            <person name="Gueldener U."/>
            <person name="Muensterkoetter M."/>
            <person name="Nagy L.G."/>
        </authorList>
    </citation>
    <scope>NUCLEOTIDE SEQUENCE [LARGE SCALE GENOMIC DNA]</scope>
    <source>
        <strain evidence="2">28-4</strain>
    </source>
</reference>
<organism evidence="1 2">
    <name type="scientific">Armillaria solidipes</name>
    <dbReference type="NCBI Taxonomy" id="1076256"/>
    <lineage>
        <taxon>Eukaryota</taxon>
        <taxon>Fungi</taxon>
        <taxon>Dikarya</taxon>
        <taxon>Basidiomycota</taxon>
        <taxon>Agaricomycotina</taxon>
        <taxon>Agaricomycetes</taxon>
        <taxon>Agaricomycetidae</taxon>
        <taxon>Agaricales</taxon>
        <taxon>Marasmiineae</taxon>
        <taxon>Physalacriaceae</taxon>
        <taxon>Armillaria</taxon>
    </lineage>
</organism>
<dbReference type="AlphaFoldDB" id="A0A2H3B6L5"/>
<dbReference type="GO" id="GO:0005634">
    <property type="term" value="C:nucleus"/>
    <property type="evidence" value="ECO:0007669"/>
    <property type="project" value="TreeGrafter"/>
</dbReference>
<sequence>MTSPDRTTEQLRSASKGFDFLFSNAISDAQTEFATDDSPFHSLGAGVCVFLEAAMGMESAKMEEAAKSLALSEAGSRKQMKAAKSKPNAKLPPGIEWEIVNADSVVLLGITHALGYARRLCDIFDEY</sequence>
<dbReference type="GO" id="GO:0005741">
    <property type="term" value="C:mitochondrial outer membrane"/>
    <property type="evidence" value="ECO:0007669"/>
    <property type="project" value="TreeGrafter"/>
</dbReference>
<dbReference type="EMBL" id="KZ293490">
    <property type="protein sequence ID" value="PBK60227.1"/>
    <property type="molecule type" value="Genomic_DNA"/>
</dbReference>
<dbReference type="GO" id="GO:0005829">
    <property type="term" value="C:cytosol"/>
    <property type="evidence" value="ECO:0007669"/>
    <property type="project" value="TreeGrafter"/>
</dbReference>